<sequence length="680" mass="76672">MAAMPFTKQVPPYQYESLSKPITDEKQIRVVTLHHGEPEDDLVISISVRDIHAEATRPGARSSADYEALSYTWGSDTQPRRAITVRTARGVEYLEIFQNLFTILQTLRLPDRNRTLWIDAICINQDDASDQARLEKSWQIPMMHEVYYAASRVIIWLGSEADDSTFGLAFLKAIGDGSIYDRKTFPPVLHGNTTQSEWLLRNWEQGFSHTSREHRAVLAILERPWFIRVWVKQEAFAASEHSIVMCRSAAISLNSLRNAVQVIAAKGFDTRHPNHDHNIEQLRLVMLTLEKESISVLETLGRSRESRCQRVQDKIYGCLGTLKLTASAEFVKTIPTDYPEPLELFRSICIQYAKYYGNLQFLYRAGLCQLSPMGGPSWMPDWNVDFPRLDLSLQRAASHAMRSDVHFTSQDILSIKGAFAGEISEVESLEPTGNPTQESLPQAVGSLSKLLFKRAYAWTDDHLDAFARAFCSVLVWLRASTEKLEKHQQDILVFCKAIVADGSLPVYIDVQDPDSLRVFQSAVHSFQTTQIPFIFTKDGYVGVGARTTRPGDLIAAVPGCGSLLIFRLSASMKGHHQLVGSCFMHGYNWGEALLGPLPDNMVLKPRYSSESGIHVPYYTNARTGESSFWDPRIDWTKLTPGENEPAYTINAPKGEPRRKPPDAQYLKTHHNAKIVDIELV</sequence>
<dbReference type="InterPro" id="IPR010730">
    <property type="entry name" value="HET"/>
</dbReference>
<dbReference type="OrthoDB" id="3629788at2759"/>
<evidence type="ECO:0000313" key="3">
    <source>
        <dbReference type="EMBL" id="KAF7198158.1"/>
    </source>
</evidence>
<feature type="region of interest" description="Disordered" evidence="1">
    <location>
        <begin position="644"/>
        <end position="663"/>
    </location>
</feature>
<accession>A0A8H6RWI9</accession>
<organism evidence="3 4">
    <name type="scientific">Pseudocercospora fuligena</name>
    <dbReference type="NCBI Taxonomy" id="685502"/>
    <lineage>
        <taxon>Eukaryota</taxon>
        <taxon>Fungi</taxon>
        <taxon>Dikarya</taxon>
        <taxon>Ascomycota</taxon>
        <taxon>Pezizomycotina</taxon>
        <taxon>Dothideomycetes</taxon>
        <taxon>Dothideomycetidae</taxon>
        <taxon>Mycosphaerellales</taxon>
        <taxon>Mycosphaerellaceae</taxon>
        <taxon>Pseudocercospora</taxon>
    </lineage>
</organism>
<dbReference type="PANTHER" id="PTHR24148:SF64">
    <property type="entry name" value="HETEROKARYON INCOMPATIBILITY DOMAIN-CONTAINING PROTEIN"/>
    <property type="match status" value="1"/>
</dbReference>
<evidence type="ECO:0000256" key="1">
    <source>
        <dbReference type="SAM" id="MobiDB-lite"/>
    </source>
</evidence>
<dbReference type="PANTHER" id="PTHR24148">
    <property type="entry name" value="ANKYRIN REPEAT DOMAIN-CONTAINING PROTEIN 39 HOMOLOG-RELATED"/>
    <property type="match status" value="1"/>
</dbReference>
<evidence type="ECO:0000313" key="4">
    <source>
        <dbReference type="Proteomes" id="UP000660729"/>
    </source>
</evidence>
<dbReference type="Pfam" id="PF06985">
    <property type="entry name" value="HET"/>
    <property type="match status" value="1"/>
</dbReference>
<dbReference type="AlphaFoldDB" id="A0A8H6RWI9"/>
<feature type="domain" description="Heterokaryon incompatibility" evidence="2">
    <location>
        <begin position="66"/>
        <end position="234"/>
    </location>
</feature>
<gene>
    <name evidence="3" type="ORF">HII31_00514</name>
</gene>
<evidence type="ECO:0000259" key="2">
    <source>
        <dbReference type="Pfam" id="PF06985"/>
    </source>
</evidence>
<comment type="caution">
    <text evidence="3">The sequence shown here is derived from an EMBL/GenBank/DDBJ whole genome shotgun (WGS) entry which is preliminary data.</text>
</comment>
<reference evidence="3" key="1">
    <citation type="submission" date="2020-04" db="EMBL/GenBank/DDBJ databases">
        <title>Draft genome resource of the tomato pathogen Pseudocercospora fuligena.</title>
        <authorList>
            <person name="Zaccaron A."/>
        </authorList>
    </citation>
    <scope>NUCLEOTIDE SEQUENCE</scope>
    <source>
        <strain evidence="3">PF001</strain>
    </source>
</reference>
<keyword evidence="4" id="KW-1185">Reference proteome</keyword>
<dbReference type="EMBL" id="JABCIY010000003">
    <property type="protein sequence ID" value="KAF7198158.1"/>
    <property type="molecule type" value="Genomic_DNA"/>
</dbReference>
<protein>
    <submittedName>
        <fullName evidence="3">Heterokaryon incompatibility protein 6, OR allele</fullName>
    </submittedName>
</protein>
<name>A0A8H6RWI9_9PEZI</name>
<dbReference type="Proteomes" id="UP000660729">
    <property type="component" value="Unassembled WGS sequence"/>
</dbReference>
<proteinExistence type="predicted"/>
<dbReference type="InterPro" id="IPR052895">
    <property type="entry name" value="HetReg/Transcr_Mod"/>
</dbReference>